<name>A0AA42FNQ4_9GAMM</name>
<dbReference type="RefSeq" id="WP_166686674.1">
    <property type="nucleotide sequence ID" value="NZ_JARRYG010000007.1"/>
</dbReference>
<evidence type="ECO:0000313" key="2">
    <source>
        <dbReference type="EMBL" id="MDG4696285.1"/>
    </source>
</evidence>
<reference evidence="3" key="3">
    <citation type="journal article" date="2024" name="Int. J. Antimicrob. Agents">
        <title>Identification of a novel Providencia species showing multi-drug-resistant in three patients with hospital-acquired infection.</title>
        <authorList>
            <person name="Yang W."/>
            <person name="Chen J."/>
            <person name="Yang F."/>
            <person name="Ji P."/>
            <person name="Shen S."/>
            <person name="Yin D."/>
            <person name="Hu F."/>
        </authorList>
    </citation>
    <scope>NUCLEOTIDE SEQUENCE</scope>
    <source>
        <strain evidence="3">CRE-138-0111</strain>
    </source>
</reference>
<reference evidence="2" key="1">
    <citation type="submission" date="2023-03" db="EMBL/GenBank/DDBJ databases">
        <title>a new species belonging to Providencia genus.</title>
        <authorList>
            <person name="Yang W."/>
            <person name="Hu F."/>
            <person name="Shen S."/>
            <person name="Ding L."/>
            <person name="Yin D."/>
        </authorList>
    </citation>
    <scope>NUCLEOTIDE SEQUENCE</scope>
    <source>
        <strain evidence="2">CRE-3FA-0001</strain>
    </source>
</reference>
<dbReference type="Pfam" id="PF00480">
    <property type="entry name" value="ROK"/>
    <property type="match status" value="1"/>
</dbReference>
<dbReference type="Proteomes" id="UP001156701">
    <property type="component" value="Unassembled WGS sequence"/>
</dbReference>
<dbReference type="InterPro" id="IPR043129">
    <property type="entry name" value="ATPase_NBD"/>
</dbReference>
<dbReference type="EMBL" id="JAUQTG010000007">
    <property type="protein sequence ID" value="MDO7857325.1"/>
    <property type="molecule type" value="Genomic_DNA"/>
</dbReference>
<reference evidence="3" key="2">
    <citation type="submission" date="2023-07" db="EMBL/GenBank/DDBJ databases">
        <authorList>
            <person name="Yang W."/>
            <person name="Chen J."/>
            <person name="Ji P."/>
            <person name="Hu F."/>
        </authorList>
    </citation>
    <scope>NUCLEOTIDE SEQUENCE</scope>
    <source>
        <strain evidence="3">CRE-138-0111</strain>
    </source>
</reference>
<dbReference type="InterPro" id="IPR036388">
    <property type="entry name" value="WH-like_DNA-bd_sf"/>
</dbReference>
<evidence type="ECO:0000256" key="1">
    <source>
        <dbReference type="ARBA" id="ARBA00006479"/>
    </source>
</evidence>
<evidence type="ECO:0000313" key="4">
    <source>
        <dbReference type="Proteomes" id="UP001156701"/>
    </source>
</evidence>
<evidence type="ECO:0000313" key="5">
    <source>
        <dbReference type="Proteomes" id="UP001176478"/>
    </source>
</evidence>
<dbReference type="PANTHER" id="PTHR18964:SF149">
    <property type="entry name" value="BIFUNCTIONAL UDP-N-ACETYLGLUCOSAMINE 2-EPIMERASE_N-ACETYLMANNOSAMINE KINASE"/>
    <property type="match status" value="1"/>
</dbReference>
<dbReference type="PANTHER" id="PTHR18964">
    <property type="entry name" value="ROK (REPRESSOR, ORF, KINASE) FAMILY"/>
    <property type="match status" value="1"/>
</dbReference>
<comment type="similarity">
    <text evidence="1">Belongs to the ROK (NagC/XylR) family.</text>
</comment>
<dbReference type="SUPFAM" id="SSF53067">
    <property type="entry name" value="Actin-like ATPase domain"/>
    <property type="match status" value="2"/>
</dbReference>
<proteinExistence type="inferred from homology"/>
<comment type="caution">
    <text evidence="2">The sequence shown here is derived from an EMBL/GenBank/DDBJ whole genome shotgun (WGS) entry which is preliminary data.</text>
</comment>
<keyword evidence="5" id="KW-1185">Reference proteome</keyword>
<dbReference type="EMBL" id="JARRYG010000007">
    <property type="protein sequence ID" value="MDG4696285.1"/>
    <property type="molecule type" value="Genomic_DNA"/>
</dbReference>
<dbReference type="Gene3D" id="3.30.420.40">
    <property type="match status" value="2"/>
</dbReference>
<gene>
    <name evidence="2" type="ORF">P7V44_08535</name>
    <name evidence="3" type="ORF">Q5E86_13410</name>
</gene>
<dbReference type="Gene3D" id="1.10.10.10">
    <property type="entry name" value="Winged helix-like DNA-binding domain superfamily/Winged helix DNA-binding domain"/>
    <property type="match status" value="1"/>
</dbReference>
<dbReference type="SUPFAM" id="SSF46785">
    <property type="entry name" value="Winged helix' DNA-binding domain"/>
    <property type="match status" value="1"/>
</dbReference>
<dbReference type="Proteomes" id="UP001176478">
    <property type="component" value="Unassembled WGS sequence"/>
</dbReference>
<sequence>MLHTLLNEFRTSKNSKTQKLKVLYRLILNHGPIRAETLASLASMKPATCARLLDELSKCQLISTSELGESTGGRKPILYSINPADGYLVGIEMSDIYSTIVLQNLKLDILGMVKVKYEHLETAENMLDHLLNKVNTLLEEHHLKLESLLGIGIAIDHILERDKLPYHQYSARIQELYRYITDKVPCFVLLGSGISFAAFAEYRLRYASDSQRFLFTTCDTDIRSCTIINNHYAPAPISTAQAFGHTTIDINGQRCECGSFGCLKQYSSLSAIKTRIIKQLRLGKPSVINELVNHESEINYHIIFKALTLNDALCLEALEEAAYYYGIAIANAVLITQADVVVCGGTLTPKNHFFAVTKKSIEDKLSIFPHIKTRIYPANDSYEIVAQGAGGMVIQNYLFDY</sequence>
<dbReference type="InterPro" id="IPR000600">
    <property type="entry name" value="ROK"/>
</dbReference>
<dbReference type="InterPro" id="IPR036390">
    <property type="entry name" value="WH_DNA-bd_sf"/>
</dbReference>
<accession>A0AA42FNQ4</accession>
<evidence type="ECO:0000313" key="3">
    <source>
        <dbReference type="EMBL" id="MDO7857325.1"/>
    </source>
</evidence>
<dbReference type="AlphaFoldDB" id="A0AA42FNQ4"/>
<protein>
    <submittedName>
        <fullName evidence="2">ROK family protein</fullName>
    </submittedName>
</protein>
<organism evidence="2 4">
    <name type="scientific">Providencia huashanensis</name>
    <dbReference type="NCBI Taxonomy" id="3037798"/>
    <lineage>
        <taxon>Bacteria</taxon>
        <taxon>Pseudomonadati</taxon>
        <taxon>Pseudomonadota</taxon>
        <taxon>Gammaproteobacteria</taxon>
        <taxon>Enterobacterales</taxon>
        <taxon>Morganellaceae</taxon>
        <taxon>Providencia</taxon>
    </lineage>
</organism>